<protein>
    <recommendedName>
        <fullName evidence="2">YiaAB two helix domain-containing protein</fullName>
    </recommendedName>
</protein>
<comment type="caution">
    <text evidence="3">The sequence shown here is derived from an EMBL/GenBank/DDBJ whole genome shotgun (WGS) entry which is preliminary data.</text>
</comment>
<keyword evidence="4" id="KW-1185">Reference proteome</keyword>
<dbReference type="Pfam" id="PF05360">
    <property type="entry name" value="YiaAB"/>
    <property type="match status" value="1"/>
</dbReference>
<keyword evidence="1" id="KW-0472">Membrane</keyword>
<feature type="transmembrane region" description="Helical" evidence="1">
    <location>
        <begin position="12"/>
        <end position="37"/>
    </location>
</feature>
<dbReference type="InterPro" id="IPR008024">
    <property type="entry name" value="YiaAB"/>
</dbReference>
<dbReference type="GO" id="GO:0005886">
    <property type="term" value="C:plasma membrane"/>
    <property type="evidence" value="ECO:0007669"/>
    <property type="project" value="TreeGrafter"/>
</dbReference>
<feature type="domain" description="YiaAB two helix" evidence="2">
    <location>
        <begin position="13"/>
        <end position="65"/>
    </location>
</feature>
<dbReference type="InterPro" id="IPR038972">
    <property type="entry name" value="YiaA-like"/>
</dbReference>
<evidence type="ECO:0000259" key="2">
    <source>
        <dbReference type="Pfam" id="PF05360"/>
    </source>
</evidence>
<dbReference type="EMBL" id="PQWO01000005">
    <property type="protein sequence ID" value="PZD73662.1"/>
    <property type="molecule type" value="Genomic_DNA"/>
</dbReference>
<dbReference type="PANTHER" id="PTHR37290:SF1">
    <property type="entry name" value="INNER MEMBRANE PROTEIN YIAA"/>
    <property type="match status" value="1"/>
</dbReference>
<dbReference type="GO" id="GO:0006974">
    <property type="term" value="P:DNA damage response"/>
    <property type="evidence" value="ECO:0007669"/>
    <property type="project" value="TreeGrafter"/>
</dbReference>
<evidence type="ECO:0000313" key="3">
    <source>
        <dbReference type="EMBL" id="PZD73662.1"/>
    </source>
</evidence>
<dbReference type="Proteomes" id="UP000248857">
    <property type="component" value="Unassembled WGS sequence"/>
</dbReference>
<reference evidence="3 4" key="1">
    <citation type="journal article" date="2018" name="Sci. Rep.">
        <title>A novel species of the marine cyanobacterium Acaryochloris with a unique pigment content and lifestyle.</title>
        <authorList>
            <person name="Partensky F."/>
            <person name="Six C."/>
            <person name="Ratin M."/>
            <person name="Garczarek L."/>
            <person name="Vaulot D."/>
            <person name="Probert I."/>
            <person name="Calteau A."/>
            <person name="Gourvil P."/>
            <person name="Marie D."/>
            <person name="Grebert T."/>
            <person name="Bouchier C."/>
            <person name="Le Panse S."/>
            <person name="Gachenot M."/>
            <person name="Rodriguez F."/>
            <person name="Garrido J.L."/>
        </authorList>
    </citation>
    <scope>NUCLEOTIDE SEQUENCE [LARGE SCALE GENOMIC DNA]</scope>
    <source>
        <strain evidence="3 4">RCC1774</strain>
    </source>
</reference>
<dbReference type="RefSeq" id="WP_110985987.1">
    <property type="nucleotide sequence ID" value="NZ_CAWNWM010000005.1"/>
</dbReference>
<evidence type="ECO:0000256" key="1">
    <source>
        <dbReference type="SAM" id="Phobius"/>
    </source>
</evidence>
<gene>
    <name evidence="3" type="ORF">C1752_02026</name>
</gene>
<feature type="transmembrane region" description="Helical" evidence="1">
    <location>
        <begin position="43"/>
        <end position="63"/>
    </location>
</feature>
<name>A0A2W1JSR0_9CYAN</name>
<dbReference type="PANTHER" id="PTHR37290">
    <property type="entry name" value="INNER MEMBRANE PROTEIN YIAA-RELATED"/>
    <property type="match status" value="1"/>
</dbReference>
<keyword evidence="1" id="KW-0812">Transmembrane</keyword>
<sequence>MKTNVNATHTNAWITQTWISFFLSITATGIGILYLPVNPWVKGYLGMGFLFSIGSTVSLAKTIRDVDESKRMLSRIDEAKLERLLAEYDPYQSAQ</sequence>
<organism evidence="3 4">
    <name type="scientific">Acaryochloris thomasi RCC1774</name>
    <dbReference type="NCBI Taxonomy" id="1764569"/>
    <lineage>
        <taxon>Bacteria</taxon>
        <taxon>Bacillati</taxon>
        <taxon>Cyanobacteriota</taxon>
        <taxon>Cyanophyceae</taxon>
        <taxon>Acaryochloridales</taxon>
        <taxon>Acaryochloridaceae</taxon>
        <taxon>Acaryochloris</taxon>
        <taxon>Acaryochloris thomasi</taxon>
    </lineage>
</organism>
<proteinExistence type="predicted"/>
<keyword evidence="1" id="KW-1133">Transmembrane helix</keyword>
<evidence type="ECO:0000313" key="4">
    <source>
        <dbReference type="Proteomes" id="UP000248857"/>
    </source>
</evidence>
<accession>A0A2W1JSR0</accession>
<dbReference type="AlphaFoldDB" id="A0A2W1JSR0"/>
<dbReference type="OrthoDB" id="163792at2"/>